<evidence type="ECO:0000256" key="1">
    <source>
        <dbReference type="ARBA" id="ARBA00004127"/>
    </source>
</evidence>
<evidence type="ECO:0000256" key="7">
    <source>
        <dbReference type="SAM" id="Phobius"/>
    </source>
</evidence>
<dbReference type="InterPro" id="IPR006694">
    <property type="entry name" value="Fatty_acid_hydroxylase"/>
</dbReference>
<keyword evidence="4" id="KW-0560">Oxidoreductase</keyword>
<evidence type="ECO:0000256" key="5">
    <source>
        <dbReference type="ARBA" id="ARBA00023098"/>
    </source>
</evidence>
<feature type="transmembrane region" description="Helical" evidence="7">
    <location>
        <begin position="345"/>
        <end position="366"/>
    </location>
</feature>
<feature type="domain" description="Fatty acid hydroxylase" evidence="8">
    <location>
        <begin position="68"/>
        <end position="202"/>
    </location>
</feature>
<evidence type="ECO:0000256" key="2">
    <source>
        <dbReference type="ARBA" id="ARBA00022692"/>
    </source>
</evidence>
<keyword evidence="6 7" id="KW-0472">Membrane</keyword>
<gene>
    <name evidence="9" type="ORF">METZ01_LOCUS106387</name>
</gene>
<dbReference type="Pfam" id="PF04116">
    <property type="entry name" value="FA_hydroxylase"/>
    <property type="match status" value="1"/>
</dbReference>
<dbReference type="GO" id="GO:0016020">
    <property type="term" value="C:membrane"/>
    <property type="evidence" value="ECO:0007669"/>
    <property type="project" value="GOC"/>
</dbReference>
<reference evidence="9" key="1">
    <citation type="submission" date="2018-05" db="EMBL/GenBank/DDBJ databases">
        <authorList>
            <person name="Lanie J.A."/>
            <person name="Ng W.-L."/>
            <person name="Kazmierczak K.M."/>
            <person name="Andrzejewski T.M."/>
            <person name="Davidsen T.M."/>
            <person name="Wayne K.J."/>
            <person name="Tettelin H."/>
            <person name="Glass J.I."/>
            <person name="Rusch D."/>
            <person name="Podicherti R."/>
            <person name="Tsui H.-C.T."/>
            <person name="Winkler M.E."/>
        </authorList>
    </citation>
    <scope>NUCLEOTIDE SEQUENCE</scope>
</reference>
<keyword evidence="2 7" id="KW-0812">Transmembrane</keyword>
<dbReference type="GO" id="GO:0005783">
    <property type="term" value="C:endoplasmic reticulum"/>
    <property type="evidence" value="ECO:0007669"/>
    <property type="project" value="TreeGrafter"/>
</dbReference>
<protein>
    <recommendedName>
        <fullName evidence="8">Fatty acid hydroxylase domain-containing protein</fullName>
    </recommendedName>
</protein>
<dbReference type="PANTHER" id="PTHR21624:SF1">
    <property type="entry name" value="ALKYLGLYCEROL MONOOXYGENASE"/>
    <property type="match status" value="1"/>
</dbReference>
<feature type="transmembrane region" description="Helical" evidence="7">
    <location>
        <begin position="321"/>
        <end position="338"/>
    </location>
</feature>
<name>A0A381WNS4_9ZZZZ</name>
<feature type="transmembrane region" description="Helical" evidence="7">
    <location>
        <begin position="121"/>
        <end position="145"/>
    </location>
</feature>
<evidence type="ECO:0000256" key="3">
    <source>
        <dbReference type="ARBA" id="ARBA00022989"/>
    </source>
</evidence>
<dbReference type="PANTHER" id="PTHR21624">
    <property type="entry name" value="STEROL DESATURASE-RELATED PROTEIN"/>
    <property type="match status" value="1"/>
</dbReference>
<evidence type="ECO:0000256" key="6">
    <source>
        <dbReference type="ARBA" id="ARBA00023136"/>
    </source>
</evidence>
<feature type="transmembrane region" description="Helical" evidence="7">
    <location>
        <begin position="290"/>
        <end position="309"/>
    </location>
</feature>
<sequence length="404" mass="47246">MVLILFEALVARRKGMKINRSADMISSLSSGATNTLRDGVKFSFAIISYSWLVEHMTVYKLEPVWLAVVIAFIVEDFSGYWMHRFNHRVNILWNRHIIHHSSEEFNLSCALRQSISNTLRFAAIFMIPAALLGVPASIFAILGPLHLFMQFWYHTQLIGKLGLLEYVLVTPSHHRVHHAINPEYIDKNYSQIFIIWDKLFGSFQPELDNVKPVYGTLKQMQTWNPVIINFKHMWHLVKDAWHTERILDKLRIWFMPTGWRPEDVKEKYPLQAIIDPKNQIKYNTKNSPQLIAWSWTQLSITILLMFYFFTIIPSFSATMNYLYVVMLIVHVFSFTATLDHRNYALAAEAVKLILGFSLLYVQNYSWYGLNNVYVYGLVFYFISSFLLTLYFQNGIRRSSPHPNG</sequence>
<dbReference type="AlphaFoldDB" id="A0A381WNS4"/>
<dbReference type="GO" id="GO:0008610">
    <property type="term" value="P:lipid biosynthetic process"/>
    <property type="evidence" value="ECO:0007669"/>
    <property type="project" value="InterPro"/>
</dbReference>
<accession>A0A381WNS4</accession>
<organism evidence="9">
    <name type="scientific">marine metagenome</name>
    <dbReference type="NCBI Taxonomy" id="408172"/>
    <lineage>
        <taxon>unclassified sequences</taxon>
        <taxon>metagenomes</taxon>
        <taxon>ecological metagenomes</taxon>
    </lineage>
</organism>
<dbReference type="GO" id="GO:0005506">
    <property type="term" value="F:iron ion binding"/>
    <property type="evidence" value="ECO:0007669"/>
    <property type="project" value="InterPro"/>
</dbReference>
<dbReference type="GO" id="GO:0050479">
    <property type="term" value="F:glyceryl-ether monooxygenase activity"/>
    <property type="evidence" value="ECO:0007669"/>
    <property type="project" value="TreeGrafter"/>
</dbReference>
<evidence type="ECO:0000256" key="4">
    <source>
        <dbReference type="ARBA" id="ARBA00023002"/>
    </source>
</evidence>
<comment type="subcellular location">
    <subcellularLocation>
        <location evidence="1">Endomembrane system</location>
        <topology evidence="1">Multi-pass membrane protein</topology>
    </subcellularLocation>
</comment>
<proteinExistence type="predicted"/>
<dbReference type="EMBL" id="UINC01012235">
    <property type="protein sequence ID" value="SVA53533.1"/>
    <property type="molecule type" value="Genomic_DNA"/>
</dbReference>
<keyword evidence="5" id="KW-0443">Lipid metabolism</keyword>
<evidence type="ECO:0000259" key="8">
    <source>
        <dbReference type="Pfam" id="PF04116"/>
    </source>
</evidence>
<evidence type="ECO:0000313" key="9">
    <source>
        <dbReference type="EMBL" id="SVA53533.1"/>
    </source>
</evidence>
<dbReference type="InterPro" id="IPR051689">
    <property type="entry name" value="Sterol_desaturase/TMEM195"/>
</dbReference>
<keyword evidence="3 7" id="KW-1133">Transmembrane helix</keyword>
<dbReference type="GO" id="GO:0006643">
    <property type="term" value="P:membrane lipid metabolic process"/>
    <property type="evidence" value="ECO:0007669"/>
    <property type="project" value="TreeGrafter"/>
</dbReference>
<feature type="transmembrane region" description="Helical" evidence="7">
    <location>
        <begin position="372"/>
        <end position="391"/>
    </location>
</feature>